<dbReference type="RefSeq" id="WP_308458546.1">
    <property type="nucleotide sequence ID" value="NZ_JAJEPS010000001.1"/>
</dbReference>
<dbReference type="Proteomes" id="UP001198220">
    <property type="component" value="Unassembled WGS sequence"/>
</dbReference>
<keyword evidence="2" id="KW-1185">Reference proteome</keyword>
<evidence type="ECO:0000313" key="1">
    <source>
        <dbReference type="EMBL" id="MCC2125070.1"/>
    </source>
</evidence>
<proteinExistence type="predicted"/>
<dbReference type="AlphaFoldDB" id="A0AAE3A8G0"/>
<reference evidence="1 2" key="1">
    <citation type="submission" date="2021-10" db="EMBL/GenBank/DDBJ databases">
        <title>Anaerobic single-cell dispensing facilitates the cultivation of human gut bacteria.</title>
        <authorList>
            <person name="Afrizal A."/>
        </authorList>
    </citation>
    <scope>NUCLEOTIDE SEQUENCE [LARGE SCALE GENOMIC DNA]</scope>
    <source>
        <strain evidence="1 2">CLA-AA-H276</strain>
    </source>
</reference>
<dbReference type="PANTHER" id="PTHR43434:SF1">
    <property type="entry name" value="PHOSPHOGLYCOLATE PHOSPHATASE"/>
    <property type="match status" value="1"/>
</dbReference>
<dbReference type="EMBL" id="JAJEPS010000001">
    <property type="protein sequence ID" value="MCC2125070.1"/>
    <property type="molecule type" value="Genomic_DNA"/>
</dbReference>
<organism evidence="1 2">
    <name type="scientific">Hominiventricola filiformis</name>
    <dbReference type="NCBI Taxonomy" id="2885352"/>
    <lineage>
        <taxon>Bacteria</taxon>
        <taxon>Bacillati</taxon>
        <taxon>Bacillota</taxon>
        <taxon>Clostridia</taxon>
        <taxon>Lachnospirales</taxon>
        <taxon>Lachnospiraceae</taxon>
        <taxon>Hominiventricola</taxon>
    </lineage>
</organism>
<accession>A0AAE3A8G0</accession>
<keyword evidence="1" id="KW-0378">Hydrolase</keyword>
<dbReference type="Pfam" id="PF13419">
    <property type="entry name" value="HAD_2"/>
    <property type="match status" value="1"/>
</dbReference>
<protein>
    <submittedName>
        <fullName evidence="1">HAD family hydrolase</fullName>
    </submittedName>
</protein>
<dbReference type="InterPro" id="IPR006439">
    <property type="entry name" value="HAD-SF_hydro_IA"/>
</dbReference>
<comment type="caution">
    <text evidence="1">The sequence shown here is derived from an EMBL/GenBank/DDBJ whole genome shotgun (WGS) entry which is preliminary data.</text>
</comment>
<dbReference type="SFLD" id="SFLDG01129">
    <property type="entry name" value="C1.5:_HAD__Beta-PGM__Phosphata"/>
    <property type="match status" value="1"/>
</dbReference>
<dbReference type="SUPFAM" id="SSF56784">
    <property type="entry name" value="HAD-like"/>
    <property type="match status" value="1"/>
</dbReference>
<dbReference type="InterPro" id="IPR023198">
    <property type="entry name" value="PGP-like_dom2"/>
</dbReference>
<sequence length="209" mass="23698">MKTDGIILDIDGTLWNSTPIVAEAWNEIIEKRDDIPFRFTAKQLTQLFGRPLPVIADMVFPFLEEKERYDLMNECCEREHELLRASTQNILYPGVAETMKALCKKIPLFIVSNCQSGYIELFLEKTGLADCITDSECAGRTGLSKGPNIRLVADRNHLQNPVYVGDIDGDRQASEEAGVKFCHASYGFGKVERKDYVMKEFSDLMTLFE</sequence>
<dbReference type="Gene3D" id="3.40.50.1000">
    <property type="entry name" value="HAD superfamily/HAD-like"/>
    <property type="match status" value="1"/>
</dbReference>
<dbReference type="NCBIfam" id="TIGR01549">
    <property type="entry name" value="HAD-SF-IA-v1"/>
    <property type="match status" value="1"/>
</dbReference>
<dbReference type="InterPro" id="IPR041492">
    <property type="entry name" value="HAD_2"/>
</dbReference>
<dbReference type="GO" id="GO:0006281">
    <property type="term" value="P:DNA repair"/>
    <property type="evidence" value="ECO:0007669"/>
    <property type="project" value="TreeGrafter"/>
</dbReference>
<dbReference type="InterPro" id="IPR036412">
    <property type="entry name" value="HAD-like_sf"/>
</dbReference>
<dbReference type="SFLD" id="SFLDS00003">
    <property type="entry name" value="Haloacid_Dehalogenase"/>
    <property type="match status" value="1"/>
</dbReference>
<evidence type="ECO:0000313" key="2">
    <source>
        <dbReference type="Proteomes" id="UP001198220"/>
    </source>
</evidence>
<dbReference type="InterPro" id="IPR023214">
    <property type="entry name" value="HAD_sf"/>
</dbReference>
<gene>
    <name evidence="1" type="ORF">LKD36_02630</name>
</gene>
<dbReference type="GO" id="GO:0008967">
    <property type="term" value="F:phosphoglycolate phosphatase activity"/>
    <property type="evidence" value="ECO:0007669"/>
    <property type="project" value="TreeGrafter"/>
</dbReference>
<dbReference type="Gene3D" id="1.10.150.240">
    <property type="entry name" value="Putative phosphatase, domain 2"/>
    <property type="match status" value="1"/>
</dbReference>
<name>A0AAE3A8G0_9FIRM</name>
<dbReference type="InterPro" id="IPR050155">
    <property type="entry name" value="HAD-like_hydrolase_sf"/>
</dbReference>
<dbReference type="PANTHER" id="PTHR43434">
    <property type="entry name" value="PHOSPHOGLYCOLATE PHOSPHATASE"/>
    <property type="match status" value="1"/>
</dbReference>